<keyword evidence="1" id="KW-0812">Transmembrane</keyword>
<gene>
    <name evidence="2" type="ORF">Dda_0237</name>
</gene>
<name>A0AAD6J4H9_DREDA</name>
<dbReference type="Proteomes" id="UP001221413">
    <property type="component" value="Unassembled WGS sequence"/>
</dbReference>
<keyword evidence="1" id="KW-1133">Transmembrane helix</keyword>
<feature type="transmembrane region" description="Helical" evidence="1">
    <location>
        <begin position="49"/>
        <end position="69"/>
    </location>
</feature>
<organism evidence="2 3">
    <name type="scientific">Drechslerella dactyloides</name>
    <name type="common">Nematode-trapping fungus</name>
    <name type="synonym">Arthrobotrys dactyloides</name>
    <dbReference type="NCBI Taxonomy" id="74499"/>
    <lineage>
        <taxon>Eukaryota</taxon>
        <taxon>Fungi</taxon>
        <taxon>Dikarya</taxon>
        <taxon>Ascomycota</taxon>
        <taxon>Pezizomycotina</taxon>
        <taxon>Orbiliomycetes</taxon>
        <taxon>Orbiliales</taxon>
        <taxon>Orbiliaceae</taxon>
        <taxon>Drechslerella</taxon>
    </lineage>
</organism>
<reference evidence="2" key="1">
    <citation type="submission" date="2023-01" db="EMBL/GenBank/DDBJ databases">
        <title>The chitinases involved in constricting ring structure development in the nematode-trapping fungus Drechslerella dactyloides.</title>
        <authorList>
            <person name="Wang R."/>
            <person name="Zhang L."/>
            <person name="Tang P."/>
            <person name="Li S."/>
            <person name="Liang L."/>
        </authorList>
    </citation>
    <scope>NUCLEOTIDE SEQUENCE</scope>
    <source>
        <strain evidence="2">YMF1.00031</strain>
    </source>
</reference>
<proteinExistence type="predicted"/>
<dbReference type="AlphaFoldDB" id="A0AAD6J4H9"/>
<keyword evidence="3" id="KW-1185">Reference proteome</keyword>
<evidence type="ECO:0000256" key="1">
    <source>
        <dbReference type="SAM" id="Phobius"/>
    </source>
</evidence>
<protein>
    <submittedName>
        <fullName evidence="2">Uncharacterized protein</fullName>
    </submittedName>
</protein>
<evidence type="ECO:0000313" key="3">
    <source>
        <dbReference type="Proteomes" id="UP001221413"/>
    </source>
</evidence>
<keyword evidence="1" id="KW-0472">Membrane</keyword>
<accession>A0AAD6J4H9</accession>
<sequence>MEKSYNPFGSARRRRVHYIPSQYTELSKDEERGYLYAGRSLLQSMKLSYEAHFLGTSVFFLFFILLIAYQADQRHAVSYTLPGNRHWDQGSYFFHPPIGSAKNQLPPPPPFNVVPDDYEVLMELQQAQMPATPLFIPFTQHHKVLEQVVLSYIAAGWPRSDIIVIENTGTMDANPKGLLTPNNPFYLNYDLLRQRYGVSILQTPTLLSFSQLQNYMIATAMSKGWTHYYWGYMDTAVTSNEAATPFKSFYQNIIDNLWELKSTMGLDAGANRWAVQFCGEEWLTLVNVGALEGVGAWDTFIPYFGSDCDWYDRARLAGLVVHDHVPVGKIFDVHRAVNNPEEKFLGVKGRNGEVNSKRYRELVKELQTIEDHRDDEILREEISQMGGEGEPWTYKAKAFQMGLDETVRSGREIYGRKWGTHSCSIIGAGKTLKDAWTWHLHKTVDHELTPEYEPANQSLSAHEL</sequence>
<evidence type="ECO:0000313" key="2">
    <source>
        <dbReference type="EMBL" id="KAJ6264095.1"/>
    </source>
</evidence>
<comment type="caution">
    <text evidence="2">The sequence shown here is derived from an EMBL/GenBank/DDBJ whole genome shotgun (WGS) entry which is preliminary data.</text>
</comment>
<dbReference type="EMBL" id="JAQGDS010000001">
    <property type="protein sequence ID" value="KAJ6264095.1"/>
    <property type="molecule type" value="Genomic_DNA"/>
</dbReference>